<evidence type="ECO:0000256" key="6">
    <source>
        <dbReference type="ARBA" id="ARBA00023014"/>
    </source>
</evidence>
<comment type="caution">
    <text evidence="8">The sequence shown here is derived from an EMBL/GenBank/DDBJ whole genome shotgun (WGS) entry which is preliminary data.</text>
</comment>
<evidence type="ECO:0000256" key="2">
    <source>
        <dbReference type="ARBA" id="ARBA00022485"/>
    </source>
</evidence>
<dbReference type="GO" id="GO:0051539">
    <property type="term" value="F:4 iron, 4 sulfur cluster binding"/>
    <property type="evidence" value="ECO:0007669"/>
    <property type="project" value="UniProtKB-KW"/>
</dbReference>
<evidence type="ECO:0000256" key="5">
    <source>
        <dbReference type="ARBA" id="ARBA00023004"/>
    </source>
</evidence>
<dbReference type="Gene3D" id="3.20.20.70">
    <property type="entry name" value="Aldolase class I"/>
    <property type="match status" value="1"/>
</dbReference>
<evidence type="ECO:0000256" key="1">
    <source>
        <dbReference type="ARBA" id="ARBA00001966"/>
    </source>
</evidence>
<keyword evidence="9" id="KW-1185">Reference proteome</keyword>
<gene>
    <name evidence="8" type="ORF">BLW93_03810</name>
</gene>
<evidence type="ECO:0000256" key="4">
    <source>
        <dbReference type="ARBA" id="ARBA00022723"/>
    </source>
</evidence>
<dbReference type="GO" id="GO:0046872">
    <property type="term" value="F:metal ion binding"/>
    <property type="evidence" value="ECO:0007669"/>
    <property type="project" value="UniProtKB-KW"/>
</dbReference>
<keyword evidence="2" id="KW-0004">4Fe-4S</keyword>
<sequence length="230" mass="26475">MPLSPFLDVETPITFKDQPGIQSAVFYTYIPLCNLECFQCHNKLSFDGRSGFISYEKLDNKLNQLKLLGVELIIISGGEPTLEKRLEEGLKFIKEKGFPVRIDTNGTVPGKIEELIRNKMVDGFALDVKIPIKNVYSDEEKERFKQILFSNKLENDEKMFWYVENLKKSVEKIKKFAKKKPLPLENYSQLTILRTVRYPLLTEKDIADIKAFAEATGIPHQLNSFYSVEA</sequence>
<dbReference type="SUPFAM" id="SSF102114">
    <property type="entry name" value="Radical SAM enzymes"/>
    <property type="match status" value="1"/>
</dbReference>
<protein>
    <submittedName>
        <fullName evidence="8">Radical SAM protein</fullName>
    </submittedName>
</protein>
<dbReference type="GO" id="GO:0003824">
    <property type="term" value="F:catalytic activity"/>
    <property type="evidence" value="ECO:0007669"/>
    <property type="project" value="InterPro"/>
</dbReference>
<dbReference type="STRING" id="1914305.BLW93_03810"/>
<feature type="domain" description="Radical SAM core" evidence="7">
    <location>
        <begin position="18"/>
        <end position="230"/>
    </location>
</feature>
<dbReference type="SFLD" id="SFLDS00029">
    <property type="entry name" value="Radical_SAM"/>
    <property type="match status" value="1"/>
</dbReference>
<name>A0A1R1MLM4_9BACT</name>
<dbReference type="OrthoDB" id="9782387at2"/>
<keyword evidence="6" id="KW-0411">Iron-sulfur</keyword>
<dbReference type="PANTHER" id="PTHR42836">
    <property type="entry name" value="7-CARBOXY-7-DEAZAGUANINE SYNTHASE"/>
    <property type="match status" value="1"/>
</dbReference>
<evidence type="ECO:0000259" key="7">
    <source>
        <dbReference type="PROSITE" id="PS51918"/>
    </source>
</evidence>
<dbReference type="AlphaFoldDB" id="A0A1R1MLM4"/>
<dbReference type="PROSITE" id="PS51918">
    <property type="entry name" value="RADICAL_SAM"/>
    <property type="match status" value="1"/>
</dbReference>
<keyword evidence="5" id="KW-0408">Iron</keyword>
<proteinExistence type="predicted"/>
<accession>A0A1R1MLM4</accession>
<evidence type="ECO:0000313" key="9">
    <source>
        <dbReference type="Proteomes" id="UP000187408"/>
    </source>
</evidence>
<dbReference type="InterPro" id="IPR007197">
    <property type="entry name" value="rSAM"/>
</dbReference>
<evidence type="ECO:0000313" key="8">
    <source>
        <dbReference type="EMBL" id="OMH40711.1"/>
    </source>
</evidence>
<dbReference type="Pfam" id="PF04055">
    <property type="entry name" value="Radical_SAM"/>
    <property type="match status" value="1"/>
</dbReference>
<keyword evidence="4" id="KW-0479">Metal-binding</keyword>
<evidence type="ECO:0000256" key="3">
    <source>
        <dbReference type="ARBA" id="ARBA00022691"/>
    </source>
</evidence>
<organism evidence="8 9">
    <name type="scientific">Desulfurobacterium indicum</name>
    <dbReference type="NCBI Taxonomy" id="1914305"/>
    <lineage>
        <taxon>Bacteria</taxon>
        <taxon>Pseudomonadati</taxon>
        <taxon>Aquificota</taxon>
        <taxon>Aquificia</taxon>
        <taxon>Desulfurobacteriales</taxon>
        <taxon>Desulfurobacteriaceae</taxon>
        <taxon>Desulfurobacterium</taxon>
    </lineage>
</organism>
<dbReference type="InterPro" id="IPR058240">
    <property type="entry name" value="rSAM_sf"/>
</dbReference>
<keyword evidence="3" id="KW-0949">S-adenosyl-L-methionine</keyword>
<dbReference type="Proteomes" id="UP000187408">
    <property type="component" value="Unassembled WGS sequence"/>
</dbReference>
<dbReference type="CDD" id="cd01335">
    <property type="entry name" value="Radical_SAM"/>
    <property type="match status" value="1"/>
</dbReference>
<dbReference type="RefSeq" id="WP_076712789.1">
    <property type="nucleotide sequence ID" value="NZ_MOEN01000010.1"/>
</dbReference>
<dbReference type="EMBL" id="MOEN01000010">
    <property type="protein sequence ID" value="OMH40711.1"/>
    <property type="molecule type" value="Genomic_DNA"/>
</dbReference>
<comment type="cofactor">
    <cofactor evidence="1">
        <name>[4Fe-4S] cluster</name>
        <dbReference type="ChEBI" id="CHEBI:49883"/>
    </cofactor>
</comment>
<dbReference type="InterPro" id="IPR013785">
    <property type="entry name" value="Aldolase_TIM"/>
</dbReference>
<dbReference type="PANTHER" id="PTHR42836:SF1">
    <property type="entry name" value="7-CARBOXY-7-DEAZAGUANINE SYNTHASE"/>
    <property type="match status" value="1"/>
</dbReference>
<reference evidence="8 9" key="1">
    <citation type="submission" date="2016-10" db="EMBL/GenBank/DDBJ databases">
        <title>Genome sequence of a sulfur-reducing bacterium Desulfurobacterium indicum K6013.</title>
        <authorList>
            <person name="Cao J."/>
            <person name="Shao Z."/>
            <person name="Alain K."/>
            <person name="Jebbar M."/>
        </authorList>
    </citation>
    <scope>NUCLEOTIDE SEQUENCE [LARGE SCALE GENOMIC DNA]</scope>
    <source>
        <strain evidence="8 9">K6013</strain>
    </source>
</reference>